<organism evidence="8 9">
    <name type="scientific">Bradyrhizobium lablabi</name>
    <dbReference type="NCBI Taxonomy" id="722472"/>
    <lineage>
        <taxon>Bacteria</taxon>
        <taxon>Pseudomonadati</taxon>
        <taxon>Pseudomonadota</taxon>
        <taxon>Alphaproteobacteria</taxon>
        <taxon>Hyphomicrobiales</taxon>
        <taxon>Nitrobacteraceae</taxon>
        <taxon>Bradyrhizobium</taxon>
    </lineage>
</organism>
<evidence type="ECO:0000256" key="3">
    <source>
        <dbReference type="ARBA" id="ARBA00022679"/>
    </source>
</evidence>
<evidence type="ECO:0000313" key="9">
    <source>
        <dbReference type="Proteomes" id="UP000051660"/>
    </source>
</evidence>
<dbReference type="RefSeq" id="WP_057856311.1">
    <property type="nucleotide sequence ID" value="NZ_LLYB01000034.1"/>
</dbReference>
<dbReference type="InterPro" id="IPR031811">
    <property type="entry name" value="ALGX/ALGJ_SGNH-like"/>
</dbReference>
<evidence type="ECO:0000256" key="5">
    <source>
        <dbReference type="ARBA" id="ARBA00022764"/>
    </source>
</evidence>
<keyword evidence="5" id="KW-0574">Periplasm</keyword>
<name>A0A0R3N622_9BRAD</name>
<dbReference type="Proteomes" id="UP000051660">
    <property type="component" value="Unassembled WGS sequence"/>
</dbReference>
<accession>A0A0R3N622</accession>
<dbReference type="OrthoDB" id="5243588at2"/>
<evidence type="ECO:0000256" key="6">
    <source>
        <dbReference type="ARBA" id="ARBA00022841"/>
    </source>
</evidence>
<feature type="domain" description="AlgX/AlgJ SGNH hydrolase-like" evidence="7">
    <location>
        <begin position="80"/>
        <end position="331"/>
    </location>
</feature>
<keyword evidence="4" id="KW-0732">Signal</keyword>
<gene>
    <name evidence="8" type="ORF">CQ14_08735</name>
</gene>
<keyword evidence="6" id="KW-0016">Alginate biosynthesis</keyword>
<dbReference type="GO" id="GO:0016740">
    <property type="term" value="F:transferase activity"/>
    <property type="evidence" value="ECO:0007669"/>
    <property type="project" value="UniProtKB-KW"/>
</dbReference>
<dbReference type="GO" id="GO:0042121">
    <property type="term" value="P:alginic acid biosynthetic process"/>
    <property type="evidence" value="ECO:0007669"/>
    <property type="project" value="UniProtKB-UniPathway"/>
</dbReference>
<evidence type="ECO:0000256" key="2">
    <source>
        <dbReference type="ARBA" id="ARBA00005182"/>
    </source>
</evidence>
<dbReference type="Pfam" id="PF16822">
    <property type="entry name" value="ALGX"/>
    <property type="match status" value="1"/>
</dbReference>
<reference evidence="8 9" key="1">
    <citation type="submission" date="2014-03" db="EMBL/GenBank/DDBJ databases">
        <title>Bradyrhizobium valentinum sp. nov., isolated from effective nodules of Lupinus mariae-josephae, a lupine endemic of basic-lime soils in Eastern Spain.</title>
        <authorList>
            <person name="Duran D."/>
            <person name="Rey L."/>
            <person name="Navarro A."/>
            <person name="Busquets A."/>
            <person name="Imperial J."/>
            <person name="Ruiz-Argueso T."/>
        </authorList>
    </citation>
    <scope>NUCLEOTIDE SEQUENCE [LARGE SCALE GENOMIC DNA]</scope>
    <source>
        <strain evidence="8 9">CCBAU 23086</strain>
    </source>
</reference>
<dbReference type="EMBL" id="LLYB01000034">
    <property type="protein sequence ID" value="KRR27911.1"/>
    <property type="molecule type" value="Genomic_DNA"/>
</dbReference>
<dbReference type="GO" id="GO:0042597">
    <property type="term" value="C:periplasmic space"/>
    <property type="evidence" value="ECO:0007669"/>
    <property type="project" value="UniProtKB-SubCell"/>
</dbReference>
<dbReference type="UniPathway" id="UPA00286"/>
<dbReference type="AlphaFoldDB" id="A0A0R3N622"/>
<comment type="caution">
    <text evidence="8">The sequence shown here is derived from an EMBL/GenBank/DDBJ whole genome shotgun (WGS) entry which is preliminary data.</text>
</comment>
<evidence type="ECO:0000259" key="7">
    <source>
        <dbReference type="Pfam" id="PF16822"/>
    </source>
</evidence>
<evidence type="ECO:0000256" key="1">
    <source>
        <dbReference type="ARBA" id="ARBA00004418"/>
    </source>
</evidence>
<comment type="pathway">
    <text evidence="2">Glycan biosynthesis; alginate biosynthesis.</text>
</comment>
<comment type="subcellular location">
    <subcellularLocation>
        <location evidence="1">Periplasm</location>
    </subcellularLocation>
</comment>
<protein>
    <recommendedName>
        <fullName evidence="7">AlgX/AlgJ SGNH hydrolase-like domain-containing protein</fullName>
    </recommendedName>
</protein>
<evidence type="ECO:0000256" key="4">
    <source>
        <dbReference type="ARBA" id="ARBA00022729"/>
    </source>
</evidence>
<sequence length="352" mass="38009">MIKILTVLAIIFSGFLSVLIRGGDSLYDILKAAPLQDYMSGSLSGKIDRAVFDAIPRSAGLNGFSGGLLYKGLRDAGPQVWAGCNDWLYSAEELRVDDRDAEPMAARLRLLPHLVQAFAERKILLIVVPVPDKAEQVEEQLCGISADASRVRANAWAHAASATKLHQVNLRDQWPRPGYWRTDTHWDSAGAHFAAEAVAKLVNGAMGAGTERISLTRGVRHERPGDLTRLAGLQDGPKWLAPAAEYAEDARTAIQRSGGLLDDAAAPSVLLAGSSFSQNSGFIEYLQAALAREVAQVSEAGGGFAGALLKLLQQKPEMLAGAKVVIWEWPMRSLVAPLSDAERQMLRQIEGH</sequence>
<evidence type="ECO:0000313" key="8">
    <source>
        <dbReference type="EMBL" id="KRR27911.1"/>
    </source>
</evidence>
<proteinExistence type="predicted"/>
<dbReference type="SUPFAM" id="SSF52266">
    <property type="entry name" value="SGNH hydrolase"/>
    <property type="match status" value="1"/>
</dbReference>
<keyword evidence="3" id="KW-0808">Transferase</keyword>